<dbReference type="VEuPathDB" id="TrichDB:TRFO_19004"/>
<evidence type="ECO:0000313" key="4">
    <source>
        <dbReference type="Proteomes" id="UP000179807"/>
    </source>
</evidence>
<dbReference type="InterPro" id="IPR039754">
    <property type="entry name" value="Esf1"/>
</dbReference>
<feature type="region of interest" description="Disordered" evidence="1">
    <location>
        <begin position="338"/>
        <end position="357"/>
    </location>
</feature>
<dbReference type="PANTHER" id="PTHR12202">
    <property type="entry name" value="ESF1 HOMOLOG"/>
    <property type="match status" value="1"/>
</dbReference>
<feature type="domain" description="ESF1 RRM" evidence="2">
    <location>
        <begin position="102"/>
        <end position="152"/>
    </location>
</feature>
<dbReference type="EMBL" id="MLAK01000585">
    <property type="protein sequence ID" value="OHT11549.1"/>
    <property type="molecule type" value="Genomic_DNA"/>
</dbReference>
<comment type="caution">
    <text evidence="3">The sequence shown here is derived from an EMBL/GenBank/DDBJ whole genome shotgun (WGS) entry which is preliminary data.</text>
</comment>
<feature type="region of interest" description="Disordered" evidence="1">
    <location>
        <begin position="410"/>
        <end position="456"/>
    </location>
</feature>
<evidence type="ECO:0000313" key="3">
    <source>
        <dbReference type="EMBL" id="OHT11549.1"/>
    </source>
</evidence>
<proteinExistence type="predicted"/>
<evidence type="ECO:0000259" key="2">
    <source>
        <dbReference type="Pfam" id="PF25121"/>
    </source>
</evidence>
<dbReference type="RefSeq" id="XP_068364685.1">
    <property type="nucleotide sequence ID" value="XM_068500512.1"/>
</dbReference>
<feature type="compositionally biased region" description="Basic and acidic residues" evidence="1">
    <location>
        <begin position="410"/>
        <end position="423"/>
    </location>
</feature>
<dbReference type="GO" id="GO:0003723">
    <property type="term" value="F:RNA binding"/>
    <property type="evidence" value="ECO:0007669"/>
    <property type="project" value="TreeGrafter"/>
</dbReference>
<feature type="compositionally biased region" description="Basic residues" evidence="1">
    <location>
        <begin position="15"/>
        <end position="26"/>
    </location>
</feature>
<dbReference type="PANTHER" id="PTHR12202:SF0">
    <property type="entry name" value="ESF1 HOMOLOG"/>
    <property type="match status" value="1"/>
</dbReference>
<reference evidence="3" key="1">
    <citation type="submission" date="2016-10" db="EMBL/GenBank/DDBJ databases">
        <authorList>
            <person name="Benchimol M."/>
            <person name="Almeida L.G."/>
            <person name="Vasconcelos A.T."/>
            <person name="Perreira-Neves A."/>
            <person name="Rosa I.A."/>
            <person name="Tasca T."/>
            <person name="Bogo M.R."/>
            <person name="de Souza W."/>
        </authorList>
    </citation>
    <scope>NUCLEOTIDE SEQUENCE [LARGE SCALE GENOMIC DNA]</scope>
    <source>
        <strain evidence="3">K</strain>
    </source>
</reference>
<keyword evidence="4" id="KW-1185">Reference proteome</keyword>
<feature type="compositionally biased region" description="Polar residues" evidence="1">
    <location>
        <begin position="424"/>
        <end position="436"/>
    </location>
</feature>
<dbReference type="OrthoDB" id="431825at2759"/>
<name>A0A1J4KQ44_9EUKA</name>
<organism evidence="3 4">
    <name type="scientific">Tritrichomonas foetus</name>
    <dbReference type="NCBI Taxonomy" id="1144522"/>
    <lineage>
        <taxon>Eukaryota</taxon>
        <taxon>Metamonada</taxon>
        <taxon>Parabasalia</taxon>
        <taxon>Tritrichomonadida</taxon>
        <taxon>Tritrichomonadidae</taxon>
        <taxon>Tritrichomonas</taxon>
    </lineage>
</organism>
<gene>
    <name evidence="3" type="ORF">TRFO_19004</name>
</gene>
<dbReference type="InterPro" id="IPR056750">
    <property type="entry name" value="RRM_ESF1"/>
</dbReference>
<dbReference type="AlphaFoldDB" id="A0A1J4KQ44"/>
<accession>A0A1J4KQ44</accession>
<sequence>MSEKVEQKKPNQNNRNRRLRKKKQLKKNQNINIDEKDDRFAEFEKPEKKPPVDMYGRPISPTAFEKYESSSDDEIEMLIPEDALPSSDDEVDHNVYDSTIYRRLAVVQQPWESVSAQDIYQIMYSCLEDHHEDLISVIVYLSKYGQENPEVEAPPPTDNEDIETARWRKRMMNNMKRYFAICEFKDKNIANTVYSLLDSTDISDTGSKLDVQFVADDIAFDDFPVRDEAHNPVENWNPPEILCPYLNKTKNKDDWDSAPNDRKNAFKAIWDNLSSDDDGVAASLIIGSGSEDEERPTRDSLLDTISAIANEEEEEEIESDSEKAEELNVHFTQDANLVAGSAQEKEESKFSKKKNKKANEMKVINEDETIKEVMEDDRFKELFAKPGYGINTADPNFKRTPMMEKFMGEVSRKHMETNEETEKNNSQQETSTSGKMESTVERLRKRAAAHANANKQ</sequence>
<dbReference type="Pfam" id="PF25121">
    <property type="entry name" value="RRM_ESF1"/>
    <property type="match status" value="2"/>
</dbReference>
<dbReference type="GO" id="GO:0006364">
    <property type="term" value="P:rRNA processing"/>
    <property type="evidence" value="ECO:0007669"/>
    <property type="project" value="InterPro"/>
</dbReference>
<protein>
    <recommendedName>
        <fullName evidence="2">ESF1 RRM domain-containing protein</fullName>
    </recommendedName>
</protein>
<feature type="compositionally biased region" description="Basic and acidic residues" evidence="1">
    <location>
        <begin position="33"/>
        <end position="51"/>
    </location>
</feature>
<dbReference type="Proteomes" id="UP000179807">
    <property type="component" value="Unassembled WGS sequence"/>
</dbReference>
<feature type="region of interest" description="Disordered" evidence="1">
    <location>
        <begin position="1"/>
        <end position="59"/>
    </location>
</feature>
<evidence type="ECO:0000256" key="1">
    <source>
        <dbReference type="SAM" id="MobiDB-lite"/>
    </source>
</evidence>
<feature type="domain" description="ESF1 RRM" evidence="2">
    <location>
        <begin position="159"/>
        <end position="224"/>
    </location>
</feature>
<dbReference type="GeneID" id="94835216"/>